<dbReference type="OMA" id="IGMFEVI"/>
<feature type="transmembrane region" description="Helical" evidence="7">
    <location>
        <begin position="20"/>
        <end position="39"/>
    </location>
</feature>
<evidence type="ECO:0000259" key="8">
    <source>
        <dbReference type="PROSITE" id="PS50850"/>
    </source>
</evidence>
<dbReference type="InterPro" id="IPR036259">
    <property type="entry name" value="MFS_trans_sf"/>
</dbReference>
<reference evidence="9" key="2">
    <citation type="submission" date="2025-09" db="UniProtKB">
        <authorList>
            <consortium name="Ensembl"/>
        </authorList>
    </citation>
    <scope>IDENTIFICATION</scope>
</reference>
<feature type="transmembrane region" description="Helical" evidence="7">
    <location>
        <begin position="390"/>
        <end position="408"/>
    </location>
</feature>
<dbReference type="GO" id="GO:0022857">
    <property type="term" value="F:transmembrane transporter activity"/>
    <property type="evidence" value="ECO:0007669"/>
    <property type="project" value="InterPro"/>
</dbReference>
<keyword evidence="10" id="KW-1185">Reference proteome</keyword>
<evidence type="ECO:0000256" key="7">
    <source>
        <dbReference type="SAM" id="Phobius"/>
    </source>
</evidence>
<keyword evidence="5 7" id="KW-1133">Transmembrane helix</keyword>
<feature type="transmembrane region" description="Helical" evidence="7">
    <location>
        <begin position="329"/>
        <end position="348"/>
    </location>
</feature>
<keyword evidence="3" id="KW-0813">Transport</keyword>
<comment type="subcellular location">
    <subcellularLocation>
        <location evidence="1">Membrane</location>
        <topology evidence="1">Multi-pass membrane protein</topology>
    </subcellularLocation>
</comment>
<dbReference type="PANTHER" id="PTHR23511">
    <property type="entry name" value="SYNAPTIC VESICLE GLYCOPROTEIN 2"/>
    <property type="match status" value="1"/>
</dbReference>
<proteinExistence type="inferred from homology"/>
<feature type="transmembrane region" description="Helical" evidence="7">
    <location>
        <begin position="51"/>
        <end position="69"/>
    </location>
</feature>
<dbReference type="InterPro" id="IPR011701">
    <property type="entry name" value="MFS"/>
</dbReference>
<dbReference type="GeneTree" id="ENSGT00940000155403"/>
<dbReference type="PROSITE" id="PS50850">
    <property type="entry name" value="MFS"/>
    <property type="match status" value="1"/>
</dbReference>
<evidence type="ECO:0000256" key="2">
    <source>
        <dbReference type="ARBA" id="ARBA00008335"/>
    </source>
</evidence>
<dbReference type="InterPro" id="IPR020846">
    <property type="entry name" value="MFS_dom"/>
</dbReference>
<protein>
    <submittedName>
        <fullName evidence="9">SV2 related protein</fullName>
    </submittedName>
</protein>
<keyword evidence="6 7" id="KW-0472">Membrane</keyword>
<dbReference type="Proteomes" id="UP000694388">
    <property type="component" value="Unplaced"/>
</dbReference>
<organism evidence="9 10">
    <name type="scientific">Eptatretus burgeri</name>
    <name type="common">Inshore hagfish</name>
    <dbReference type="NCBI Taxonomy" id="7764"/>
    <lineage>
        <taxon>Eukaryota</taxon>
        <taxon>Metazoa</taxon>
        <taxon>Chordata</taxon>
        <taxon>Craniata</taxon>
        <taxon>Vertebrata</taxon>
        <taxon>Cyclostomata</taxon>
        <taxon>Myxini</taxon>
        <taxon>Myxiniformes</taxon>
        <taxon>Myxinidae</taxon>
        <taxon>Eptatretinae</taxon>
        <taxon>Eptatretus</taxon>
    </lineage>
</organism>
<dbReference type="Ensembl" id="ENSEBUT00000021697.1">
    <property type="protein sequence ID" value="ENSEBUP00000021121.1"/>
    <property type="gene ID" value="ENSEBUG00000013058.1"/>
</dbReference>
<dbReference type="PANTHER" id="PTHR23511:SF45">
    <property type="entry name" value="SVOP LIKE"/>
    <property type="match status" value="1"/>
</dbReference>
<reference evidence="9" key="1">
    <citation type="submission" date="2025-08" db="UniProtKB">
        <authorList>
            <consortium name="Ensembl"/>
        </authorList>
    </citation>
    <scope>IDENTIFICATION</scope>
</reference>
<dbReference type="AlphaFoldDB" id="A0A8C4QVI4"/>
<comment type="similarity">
    <text evidence="2">Belongs to the major facilitator superfamily.</text>
</comment>
<feature type="transmembrane region" description="Helical" evidence="7">
    <location>
        <begin position="109"/>
        <end position="131"/>
    </location>
</feature>
<evidence type="ECO:0000256" key="1">
    <source>
        <dbReference type="ARBA" id="ARBA00004141"/>
    </source>
</evidence>
<feature type="transmembrane region" description="Helical" evidence="7">
    <location>
        <begin position="137"/>
        <end position="156"/>
    </location>
</feature>
<feature type="transmembrane region" description="Helical" evidence="7">
    <location>
        <begin position="75"/>
        <end position="97"/>
    </location>
</feature>
<name>A0A8C4QVI4_EPTBU</name>
<feature type="transmembrane region" description="Helical" evidence="7">
    <location>
        <begin position="303"/>
        <end position="322"/>
    </location>
</feature>
<sequence length="469" mass="52561">MMSTTILGPLIQCEWNIYKWQVALTFSMYFTGQALLSPLWGNFADKYGRKLCILFSMLCLLHFGILSSFAPSYNWFLFLWFMVGCVGGGFSHVTTLYTEFLTVKMRSRCIINLAVPWSVGILAMICLGILVLPTMTWKWFIFSTCLPLFISFFICFSLPESAYYHMVCGQTEKVLATLEWISRFNGVPLPAGTLMAGIKQERLGRIQDLLCENQRRTTLLLWFIWFVTSFSYYGMVLLTTELMKVDNSCAVPDNVYTEDANCIHPCQLLTTKDYLDILWTTLAECPGLVVASFTTDFLGRKPTIAFGMLFLGGSLFCLMACMERTIITVLLFIARAMISGTFMSLYVYTPEVYPTENRALSLGTCVAFSRLGTVLTPFVAQVASTRVAEAVYASLSLLVCIAVLLLPLETKGQRLKDLSTQNCHQLETVTLGEKQPENVRPLVTPKVEFQSSATLSLNSGIAAEQESSF</sequence>
<evidence type="ECO:0000256" key="3">
    <source>
        <dbReference type="ARBA" id="ARBA00022448"/>
    </source>
</evidence>
<feature type="domain" description="Major facilitator superfamily (MFS) profile" evidence="8">
    <location>
        <begin position="1"/>
        <end position="411"/>
    </location>
</feature>
<evidence type="ECO:0000256" key="4">
    <source>
        <dbReference type="ARBA" id="ARBA00022692"/>
    </source>
</evidence>
<feature type="transmembrane region" description="Helical" evidence="7">
    <location>
        <begin position="219"/>
        <end position="238"/>
    </location>
</feature>
<evidence type="ECO:0000256" key="5">
    <source>
        <dbReference type="ARBA" id="ARBA00022989"/>
    </source>
</evidence>
<accession>A0A8C4QVI4</accession>
<dbReference type="GO" id="GO:0016020">
    <property type="term" value="C:membrane"/>
    <property type="evidence" value="ECO:0007669"/>
    <property type="project" value="UniProtKB-SubCell"/>
</dbReference>
<dbReference type="InterPro" id="IPR005828">
    <property type="entry name" value="MFS_sugar_transport-like"/>
</dbReference>
<dbReference type="Pfam" id="PF07690">
    <property type="entry name" value="MFS_1"/>
    <property type="match status" value="1"/>
</dbReference>
<evidence type="ECO:0000256" key="6">
    <source>
        <dbReference type="ARBA" id="ARBA00023136"/>
    </source>
</evidence>
<evidence type="ECO:0000313" key="10">
    <source>
        <dbReference type="Proteomes" id="UP000694388"/>
    </source>
</evidence>
<dbReference type="Pfam" id="PF00083">
    <property type="entry name" value="Sugar_tr"/>
    <property type="match status" value="1"/>
</dbReference>
<dbReference type="Gene3D" id="1.20.1250.20">
    <property type="entry name" value="MFS general substrate transporter like domains"/>
    <property type="match status" value="1"/>
</dbReference>
<dbReference type="SUPFAM" id="SSF103473">
    <property type="entry name" value="MFS general substrate transporter"/>
    <property type="match status" value="1"/>
</dbReference>
<keyword evidence="4 7" id="KW-0812">Transmembrane</keyword>
<evidence type="ECO:0000313" key="9">
    <source>
        <dbReference type="Ensembl" id="ENSEBUP00000021121.1"/>
    </source>
</evidence>